<dbReference type="Gene3D" id="2.20.25.80">
    <property type="entry name" value="WRKY domain"/>
    <property type="match status" value="1"/>
</dbReference>
<evidence type="ECO:0000259" key="7">
    <source>
        <dbReference type="PROSITE" id="PS50811"/>
    </source>
</evidence>
<evidence type="ECO:0000256" key="2">
    <source>
        <dbReference type="ARBA" id="ARBA00023015"/>
    </source>
</evidence>
<evidence type="ECO:0000313" key="9">
    <source>
        <dbReference type="Proteomes" id="UP001141806"/>
    </source>
</evidence>
<dbReference type="GO" id="GO:0003700">
    <property type="term" value="F:DNA-binding transcription factor activity"/>
    <property type="evidence" value="ECO:0007669"/>
    <property type="project" value="InterPro"/>
</dbReference>
<comment type="caution">
    <text evidence="8">The sequence shown here is derived from an EMBL/GenBank/DDBJ whole genome shotgun (WGS) entry which is preliminary data.</text>
</comment>
<dbReference type="SMART" id="SM00774">
    <property type="entry name" value="WRKY"/>
    <property type="match status" value="1"/>
</dbReference>
<dbReference type="InterPro" id="IPR003657">
    <property type="entry name" value="WRKY_dom"/>
</dbReference>
<evidence type="ECO:0000256" key="3">
    <source>
        <dbReference type="ARBA" id="ARBA00023125"/>
    </source>
</evidence>
<accession>A0A9Q0KZA2</accession>
<dbReference type="InterPro" id="IPR044810">
    <property type="entry name" value="WRKY_plant"/>
</dbReference>
<reference evidence="8" key="1">
    <citation type="journal article" date="2023" name="Plant J.">
        <title>The genome of the king protea, Protea cynaroides.</title>
        <authorList>
            <person name="Chang J."/>
            <person name="Duong T.A."/>
            <person name="Schoeman C."/>
            <person name="Ma X."/>
            <person name="Roodt D."/>
            <person name="Barker N."/>
            <person name="Li Z."/>
            <person name="Van de Peer Y."/>
            <person name="Mizrachi E."/>
        </authorList>
    </citation>
    <scope>NUCLEOTIDE SEQUENCE</scope>
    <source>
        <tissue evidence="8">Young leaves</tissue>
    </source>
</reference>
<proteinExistence type="predicted"/>
<keyword evidence="5" id="KW-0539">Nucleus</keyword>
<feature type="domain" description="WRKY" evidence="7">
    <location>
        <begin position="105"/>
        <end position="163"/>
    </location>
</feature>
<evidence type="ECO:0000256" key="5">
    <source>
        <dbReference type="ARBA" id="ARBA00023242"/>
    </source>
</evidence>
<sequence>MESRVARNLSLVPENVTEEIFRGRGYAAQLQIVLRELTRSGQVTATAEDLVTKISRSFTEALSPLSCCESGKVPVSSDCQLDLSKKRSTRRKMQETWTRITDMPIEDGYTWRKYGQKEIQNAKHLRSYFRCTYRFDSGCEATKQVQRIEANSTKFQTKYIGHHTCQDALKSSFVAMDDSIVEEGYLLNFETKTLPKQDPLFFSFFPSIKQSEYNPSCSEYLPPQDLTKFKSSVATTEPLPSASQSSHGYDISDHTTSSSSSFDMDLELMDYVYLNDVFLFNDEELPKT</sequence>
<feature type="region of interest" description="Disordered" evidence="6">
    <location>
        <begin position="237"/>
        <end position="259"/>
    </location>
</feature>
<dbReference type="SUPFAM" id="SSF118290">
    <property type="entry name" value="WRKY DNA-binding domain"/>
    <property type="match status" value="1"/>
</dbReference>
<dbReference type="EMBL" id="JAMYWD010000002">
    <property type="protein sequence ID" value="KAJ4979421.1"/>
    <property type="molecule type" value="Genomic_DNA"/>
</dbReference>
<evidence type="ECO:0000256" key="1">
    <source>
        <dbReference type="ARBA" id="ARBA00004123"/>
    </source>
</evidence>
<name>A0A9Q0KZA2_9MAGN</name>
<dbReference type="InterPro" id="IPR036576">
    <property type="entry name" value="WRKY_dom_sf"/>
</dbReference>
<keyword evidence="2" id="KW-0805">Transcription regulation</keyword>
<gene>
    <name evidence="8" type="ORF">NE237_010201</name>
</gene>
<dbReference type="AlphaFoldDB" id="A0A9Q0KZA2"/>
<keyword evidence="4" id="KW-0804">Transcription</keyword>
<comment type="subcellular location">
    <subcellularLocation>
        <location evidence="1">Nucleus</location>
    </subcellularLocation>
</comment>
<evidence type="ECO:0000256" key="4">
    <source>
        <dbReference type="ARBA" id="ARBA00023163"/>
    </source>
</evidence>
<dbReference type="PROSITE" id="PS50811">
    <property type="entry name" value="WRKY"/>
    <property type="match status" value="1"/>
</dbReference>
<dbReference type="GO" id="GO:0043565">
    <property type="term" value="F:sequence-specific DNA binding"/>
    <property type="evidence" value="ECO:0007669"/>
    <property type="project" value="InterPro"/>
</dbReference>
<dbReference type="GO" id="GO:0005634">
    <property type="term" value="C:nucleus"/>
    <property type="evidence" value="ECO:0007669"/>
    <property type="project" value="UniProtKB-SubCell"/>
</dbReference>
<keyword evidence="9" id="KW-1185">Reference proteome</keyword>
<dbReference type="Pfam" id="PF03106">
    <property type="entry name" value="WRKY"/>
    <property type="match status" value="1"/>
</dbReference>
<dbReference type="PANTHER" id="PTHR31282">
    <property type="entry name" value="WRKY TRANSCRIPTION FACTOR 21-RELATED"/>
    <property type="match status" value="1"/>
</dbReference>
<evidence type="ECO:0000256" key="6">
    <source>
        <dbReference type="SAM" id="MobiDB-lite"/>
    </source>
</evidence>
<evidence type="ECO:0000313" key="8">
    <source>
        <dbReference type="EMBL" id="KAJ4979421.1"/>
    </source>
</evidence>
<dbReference type="OrthoDB" id="2021064at2759"/>
<dbReference type="Proteomes" id="UP001141806">
    <property type="component" value="Unassembled WGS sequence"/>
</dbReference>
<protein>
    <recommendedName>
        <fullName evidence="7">WRKY domain-containing protein</fullName>
    </recommendedName>
</protein>
<organism evidence="8 9">
    <name type="scientific">Protea cynaroides</name>
    <dbReference type="NCBI Taxonomy" id="273540"/>
    <lineage>
        <taxon>Eukaryota</taxon>
        <taxon>Viridiplantae</taxon>
        <taxon>Streptophyta</taxon>
        <taxon>Embryophyta</taxon>
        <taxon>Tracheophyta</taxon>
        <taxon>Spermatophyta</taxon>
        <taxon>Magnoliopsida</taxon>
        <taxon>Proteales</taxon>
        <taxon>Proteaceae</taxon>
        <taxon>Protea</taxon>
    </lineage>
</organism>
<keyword evidence="3" id="KW-0238">DNA-binding</keyword>